<gene>
    <name evidence="1" type="ORF">H0E87_007993</name>
</gene>
<dbReference type="AlphaFoldDB" id="A0A8T2YYZ3"/>
<evidence type="ECO:0000313" key="2">
    <source>
        <dbReference type="Proteomes" id="UP000807159"/>
    </source>
</evidence>
<sequence>YDQITSCFRGWLNELVGGARCLCFSVLFLVDGTSYLTFKEIIIEKRLVSALEAGVLQNWQAADSKDNLDLV</sequence>
<accession>A0A8T2YYZ3</accession>
<protein>
    <submittedName>
        <fullName evidence="1">Uncharacterized protein</fullName>
    </submittedName>
</protein>
<feature type="non-terminal residue" evidence="1">
    <location>
        <position position="1"/>
    </location>
</feature>
<reference evidence="1" key="1">
    <citation type="journal article" date="2021" name="J. Hered.">
        <title>Genome Assembly of Salicaceae Populus deltoides (Eastern Cottonwood) I-69 Based on Nanopore Sequencing and Hi-C Technologies.</title>
        <authorList>
            <person name="Bai S."/>
            <person name="Wu H."/>
            <person name="Zhang J."/>
            <person name="Pan Z."/>
            <person name="Zhao W."/>
            <person name="Li Z."/>
            <person name="Tong C."/>
        </authorList>
    </citation>
    <scope>NUCLEOTIDE SEQUENCE</scope>
    <source>
        <tissue evidence="1">Leaf</tissue>
    </source>
</reference>
<keyword evidence="2" id="KW-1185">Reference proteome</keyword>
<proteinExistence type="predicted"/>
<organism evidence="1 2">
    <name type="scientific">Populus deltoides</name>
    <name type="common">Eastern poplar</name>
    <name type="synonym">Eastern cottonwood</name>
    <dbReference type="NCBI Taxonomy" id="3696"/>
    <lineage>
        <taxon>Eukaryota</taxon>
        <taxon>Viridiplantae</taxon>
        <taxon>Streptophyta</taxon>
        <taxon>Embryophyta</taxon>
        <taxon>Tracheophyta</taxon>
        <taxon>Spermatophyta</taxon>
        <taxon>Magnoliopsida</taxon>
        <taxon>eudicotyledons</taxon>
        <taxon>Gunneridae</taxon>
        <taxon>Pentapetalae</taxon>
        <taxon>rosids</taxon>
        <taxon>fabids</taxon>
        <taxon>Malpighiales</taxon>
        <taxon>Salicaceae</taxon>
        <taxon>Saliceae</taxon>
        <taxon>Populus</taxon>
    </lineage>
</organism>
<comment type="caution">
    <text evidence="1">The sequence shown here is derived from an EMBL/GenBank/DDBJ whole genome shotgun (WGS) entry which is preliminary data.</text>
</comment>
<dbReference type="EMBL" id="JACEGQ020000004">
    <property type="protein sequence ID" value="KAH8510272.1"/>
    <property type="molecule type" value="Genomic_DNA"/>
</dbReference>
<evidence type="ECO:0000313" key="1">
    <source>
        <dbReference type="EMBL" id="KAH8510272.1"/>
    </source>
</evidence>
<name>A0A8T2YYZ3_POPDE</name>
<dbReference type="Proteomes" id="UP000807159">
    <property type="component" value="Chromosome 4"/>
</dbReference>